<evidence type="ECO:0000256" key="2">
    <source>
        <dbReference type="ARBA" id="ARBA00022692"/>
    </source>
</evidence>
<dbReference type="InterPro" id="IPR049452">
    <property type="entry name" value="Anoctamin_TM"/>
</dbReference>
<feature type="domain" description="Anoctamin alpha-beta plait" evidence="7">
    <location>
        <begin position="9"/>
        <end position="129"/>
    </location>
</feature>
<dbReference type="GO" id="GO:0005254">
    <property type="term" value="F:chloride channel activity"/>
    <property type="evidence" value="ECO:0007669"/>
    <property type="project" value="TreeGrafter"/>
</dbReference>
<comment type="subcellular location">
    <subcellularLocation>
        <location evidence="1">Membrane</location>
        <topology evidence="1">Multi-pass membrane protein</topology>
    </subcellularLocation>
</comment>
<dbReference type="InterPro" id="IPR007632">
    <property type="entry name" value="Anoctamin"/>
</dbReference>
<evidence type="ECO:0000256" key="3">
    <source>
        <dbReference type="ARBA" id="ARBA00022989"/>
    </source>
</evidence>
<keyword evidence="3 5" id="KW-1133">Transmembrane helix</keyword>
<keyword evidence="2 5" id="KW-0812">Transmembrane</keyword>
<name>A0A1U7LTV1_NEOID</name>
<dbReference type="InterPro" id="IPR049456">
    <property type="entry name" value="Anoctamin_N_fung"/>
</dbReference>
<dbReference type="Pfam" id="PF20877">
    <property type="entry name" value="Anoctamin_N"/>
    <property type="match status" value="1"/>
</dbReference>
<evidence type="ECO:0000259" key="6">
    <source>
        <dbReference type="Pfam" id="PF04547"/>
    </source>
</evidence>
<dbReference type="GO" id="GO:0032541">
    <property type="term" value="C:cortical endoplasmic reticulum"/>
    <property type="evidence" value="ECO:0007669"/>
    <property type="project" value="TreeGrafter"/>
</dbReference>
<dbReference type="OrthoDB" id="296386at2759"/>
<evidence type="ECO:0000259" key="7">
    <source>
        <dbReference type="Pfam" id="PF20877"/>
    </source>
</evidence>
<reference evidence="8 9" key="1">
    <citation type="submission" date="2016-04" db="EMBL/GenBank/DDBJ databases">
        <title>Evolutionary innovation and constraint leading to complex multicellularity in the Ascomycota.</title>
        <authorList>
            <person name="Cisse O."/>
            <person name="Nguyen A."/>
            <person name="Hewitt D.A."/>
            <person name="Jedd G."/>
            <person name="Stajich J.E."/>
        </authorList>
    </citation>
    <scope>NUCLEOTIDE SEQUENCE [LARGE SCALE GENOMIC DNA]</scope>
    <source>
        <strain evidence="8 9">DAH-3</strain>
    </source>
</reference>
<dbReference type="PANTHER" id="PTHR12308">
    <property type="entry name" value="ANOCTAMIN"/>
    <property type="match status" value="1"/>
</dbReference>
<gene>
    <name evidence="8" type="ORF">NEOLI_000611</name>
</gene>
<organism evidence="8 9">
    <name type="scientific">Neolecta irregularis (strain DAH-3)</name>
    <dbReference type="NCBI Taxonomy" id="1198029"/>
    <lineage>
        <taxon>Eukaryota</taxon>
        <taxon>Fungi</taxon>
        <taxon>Dikarya</taxon>
        <taxon>Ascomycota</taxon>
        <taxon>Taphrinomycotina</taxon>
        <taxon>Neolectales</taxon>
        <taxon>Neolectaceae</taxon>
        <taxon>Neolecta</taxon>
    </lineage>
</organism>
<accession>A0A1U7LTV1</accession>
<dbReference type="AlphaFoldDB" id="A0A1U7LTV1"/>
<feature type="transmembrane region" description="Helical" evidence="5">
    <location>
        <begin position="271"/>
        <end position="297"/>
    </location>
</feature>
<dbReference type="EMBL" id="LXFE01000239">
    <property type="protein sequence ID" value="OLL26105.1"/>
    <property type="molecule type" value="Genomic_DNA"/>
</dbReference>
<dbReference type="STRING" id="1198029.A0A1U7LTV1"/>
<keyword evidence="9" id="KW-1185">Reference proteome</keyword>
<evidence type="ECO:0000256" key="1">
    <source>
        <dbReference type="ARBA" id="ARBA00004141"/>
    </source>
</evidence>
<comment type="caution">
    <text evidence="8">The sequence shown here is derived from an EMBL/GenBank/DDBJ whole genome shotgun (WGS) entry which is preliminary data.</text>
</comment>
<evidence type="ECO:0000256" key="4">
    <source>
        <dbReference type="ARBA" id="ARBA00023136"/>
    </source>
</evidence>
<protein>
    <submittedName>
        <fullName evidence="8">Uncharacterized protein</fullName>
    </submittedName>
</protein>
<dbReference type="OMA" id="HETDASF"/>
<feature type="transmembrane region" description="Helical" evidence="5">
    <location>
        <begin position="309"/>
        <end position="329"/>
    </location>
</feature>
<keyword evidence="4 5" id="KW-0472">Membrane</keyword>
<evidence type="ECO:0000313" key="9">
    <source>
        <dbReference type="Proteomes" id="UP000186594"/>
    </source>
</evidence>
<feature type="domain" description="Anoctamin transmembrane" evidence="6">
    <location>
        <begin position="162"/>
        <end position="497"/>
    </location>
</feature>
<proteinExistence type="predicted"/>
<dbReference type="Proteomes" id="UP000186594">
    <property type="component" value="Unassembled WGS sequence"/>
</dbReference>
<dbReference type="GO" id="GO:0016020">
    <property type="term" value="C:membrane"/>
    <property type="evidence" value="ECO:0007669"/>
    <property type="project" value="UniProtKB-SubCell"/>
</dbReference>
<evidence type="ECO:0000256" key="5">
    <source>
        <dbReference type="SAM" id="Phobius"/>
    </source>
</evidence>
<evidence type="ECO:0000313" key="8">
    <source>
        <dbReference type="EMBL" id="OLL26105.1"/>
    </source>
</evidence>
<dbReference type="Pfam" id="PF04547">
    <property type="entry name" value="Anoctamin"/>
    <property type="match status" value="1"/>
</dbReference>
<feature type="transmembrane region" description="Helical" evidence="5">
    <location>
        <begin position="360"/>
        <end position="380"/>
    </location>
</feature>
<dbReference type="PANTHER" id="PTHR12308:SF73">
    <property type="entry name" value="ANOCTAMIN"/>
    <property type="match status" value="1"/>
</dbReference>
<feature type="transmembrane region" description="Helical" evidence="5">
    <location>
        <begin position="192"/>
        <end position="217"/>
    </location>
</feature>
<sequence>MTLSDDPKPDMVISLRYSNDHLSELKSQLEKLVLAIQSAGLLVQCRQGTRTSLLLFIKCPEARITQESQKSRLQDWLHGVRIANPDENLYRSIKSDPLTQAERLRLVYNLLTSPDGVGLTPKFGAWTMVESIFPLHDSEFDREWLHRISGKWAIDDHELDTIRAQFGEKIAYYFAFLQFYFLWLIIPSLVGIFSYIFLASYSIVFSISIGIWSMVFIEVWRRREIDLAVRWGVNGCSALNHQRAAFVAKKIHGIQDPTDQYLFFKQVLRRLAAVPVALIAGLVLTVILSVIFSIEVFLNEQFLLGKQKLYLRILTYLPTVLFAAIVPIFSKLYTSISQRLTIAEDHETDASFETAWTHKVFLLNFLTAYMSLFLTAYIYVPFGQQVVPKLDFLGLSDARATRFEINPNRLRHQLIYYLVTAQALNAVQQLVVPYLMGRATTHAKNLQTKITKKSQSNQDRKSEASFLERARNEANLPDYKIYTDFSEMVIQVCLLMIDSDYSVWIYRLIRHHLAYHTIMCIGQQSI</sequence>
<feature type="transmembrane region" description="Helical" evidence="5">
    <location>
        <begin position="170"/>
        <end position="186"/>
    </location>
</feature>